<dbReference type="AlphaFoldDB" id="A0A0K8TJ62"/>
<reference evidence="1" key="1">
    <citation type="submission" date="2014-09" db="EMBL/GenBank/DDBJ databases">
        <authorList>
            <person name="Magalhaes I.L.F."/>
            <person name="Oliveira U."/>
            <person name="Santos F.R."/>
            <person name="Vidigal T.H.D.A."/>
            <person name="Brescovit A.D."/>
            <person name="Santos A.J."/>
        </authorList>
    </citation>
    <scope>NUCLEOTIDE SEQUENCE</scope>
</reference>
<sequence length="831" mass="93493">MKFLTDEVKYLVIDVRKLGEIDPSLLASLNEQFRSERKHELEEENGYIFLNSEQLPSQKTQGNVLFKDDFINKVGKERYLALKSKNVFQFNKKCRLDATTIKSAQSAEKYFTSYDSISAQDFVRNKVSEKEAEIALQELADQQIIVRRASDECYRLATDFSKIYHFSLTCPVYEPITKSLLHTCFAYRIAFQKIASQINDGVAVSLQLKTKPYLSLFWDLYESKVICPIKVSKGKHSKDSVQNSLSLTFDRDKLALLLNHDECVPYKDTGDLITQLISKKWLKVPVIFEAARAADKCYNTNYLSDYEDPFLEVNKQLKDEWKTLDGKYKTYEKTARKILNDLVVLSEDATVLHVAHCLARLKSNLENLDVPSFGSKTLNDAFPDGDFSNAQELYNFISNGLDEIIVLEEKRYTLQMILNTTLVIFMGICQIAIGAIIDLWSVGAMTHVGNAFISEGISDIIFAIGAIRSGYFSWEDYGNHKIESLLLTIASAGIGAFWSRGTKLSRVGNKLCPPGTMIGELKASQTIGAQVLRNANKSVAKEIVKQICLKTIEGIGFGLANMTVDATIDNFLQGLSDGIASEIMTNVESELKSNRIASVLKIAFEVMGENDARDMISNLTETYFGKTSEWKEFETLAGKIFTCVSRGVSEAAAKKASSGQSTGNFVWVVQRLSQALVWVDRVRHLQEVRGMTSRLLDELSKEIDKQICNKTPVEAQVDSNYERFEHDIIKDLKSQIRARSSQIISNGIVNPLLKEAAHTLFGIAEGKSRTSIEVSKKENTLNVLMSTNANTRRALKRLAMTLKLLKPSLRNTMRIYCLFYPKQEAPNCLLT</sequence>
<dbReference type="EMBL" id="GBRD01000360">
    <property type="protein sequence ID" value="JAG65461.1"/>
    <property type="molecule type" value="Transcribed_RNA"/>
</dbReference>
<name>A0A0K8TJ62_LYGHE</name>
<organism evidence="1">
    <name type="scientific">Lygus hesperus</name>
    <name type="common">Western plant bug</name>
    <dbReference type="NCBI Taxonomy" id="30085"/>
    <lineage>
        <taxon>Eukaryota</taxon>
        <taxon>Metazoa</taxon>
        <taxon>Ecdysozoa</taxon>
        <taxon>Arthropoda</taxon>
        <taxon>Hexapoda</taxon>
        <taxon>Insecta</taxon>
        <taxon>Pterygota</taxon>
        <taxon>Neoptera</taxon>
        <taxon>Paraneoptera</taxon>
        <taxon>Hemiptera</taxon>
        <taxon>Heteroptera</taxon>
        <taxon>Panheteroptera</taxon>
        <taxon>Cimicomorpha</taxon>
        <taxon>Miridae</taxon>
        <taxon>Mirini</taxon>
        <taxon>Lygus</taxon>
    </lineage>
</organism>
<proteinExistence type="predicted"/>
<accession>A0A0K8TJ62</accession>
<protein>
    <submittedName>
        <fullName evidence="1">Uncharacterized protein</fullName>
    </submittedName>
</protein>
<dbReference type="EMBL" id="GBRD01000361">
    <property type="protein sequence ID" value="JAG65460.1"/>
    <property type="molecule type" value="Transcribed_RNA"/>
</dbReference>
<evidence type="ECO:0000313" key="1">
    <source>
        <dbReference type="EMBL" id="JAG65461.1"/>
    </source>
</evidence>